<evidence type="ECO:0000313" key="2">
    <source>
        <dbReference type="EMBL" id="MBD7908022.1"/>
    </source>
</evidence>
<organism evidence="2 3">
    <name type="scientific">Sporosarcina gallistercoris</name>
    <dbReference type="NCBI Taxonomy" id="2762245"/>
    <lineage>
        <taxon>Bacteria</taxon>
        <taxon>Bacillati</taxon>
        <taxon>Bacillota</taxon>
        <taxon>Bacilli</taxon>
        <taxon>Bacillales</taxon>
        <taxon>Caryophanaceae</taxon>
        <taxon>Sporosarcina</taxon>
    </lineage>
</organism>
<dbReference type="InterPro" id="IPR027417">
    <property type="entry name" value="P-loop_NTPase"/>
</dbReference>
<comment type="caution">
    <text evidence="2">The sequence shown here is derived from an EMBL/GenBank/DDBJ whole genome shotgun (WGS) entry which is preliminary data.</text>
</comment>
<name>A0ABR8PIK7_9BACL</name>
<dbReference type="RefSeq" id="WP_191689157.1">
    <property type="nucleotide sequence ID" value="NZ_JACSQY010000003.1"/>
</dbReference>
<proteinExistence type="predicted"/>
<protein>
    <submittedName>
        <fullName evidence="2">DUF2075 domain-containing protein</fullName>
    </submittedName>
</protein>
<keyword evidence="3" id="KW-1185">Reference proteome</keyword>
<evidence type="ECO:0000313" key="3">
    <source>
        <dbReference type="Proteomes" id="UP000659496"/>
    </source>
</evidence>
<accession>A0ABR8PIK7</accession>
<sequence>MIIYESTKEQFVGDVVNELLVDRLYNSYQKKIGRTSRSEIRSWENSLQKMSNVMQDEDIPKDAAVAIEFNIPNTSKRVDFLIAGNDGEQDHVVIVELKQWEEVEKVPTRDGLVRTYVGKGTREVVHPSYQAWSYAALIEDFNENVQQQGIQLNPCAYLHNYRKTEDDPLTDGHYAPHMEKAPVFAKGEIQKLRAFIKKYIRIGDQNRLIYQIENGRIRPSKSLQDTLNNMLKGNDEFIMIDEQKVFYEEAFHLALNSVRTNTKQVMIVEGGPGTGKSVLAINLLVKLIDQELVAMYVTKNSAPRNIYSTKLKKDFKKSHIDNLFKSSGSFTEATLNEFDILIVDEAHRLNEKSGMFRNKGENQVKELIKGSHFTIFFIDEHQKVTLSDIGSTDTIEKYASEFGAEVITRKLFSQFRCDGSDGYIAWLDDVLEIRYTANTNDMGMDYDFRIFDDPNKMLEEIEKLNEQNNKSRMMAGYCWEWPKPNRLDVEHFDITLPEHNFGISWNIENTWAIENSSVREAGCIHTAQGLEFDYVGVIIGNDLRMENGQLVTDFTKRAKTDQSLKGIKKLAKEDPEKAQALADPIIRNTYRTLMTRGQKGCFVYCTNPELQGYLKERLETVTMYQRKREKDLYLVDEGEEY</sequence>
<feature type="domain" description="Schlafen group 3-like DNA/RNA helicase" evidence="1">
    <location>
        <begin position="263"/>
        <end position="606"/>
    </location>
</feature>
<gene>
    <name evidence="2" type="ORF">H9659_06750</name>
</gene>
<dbReference type="SUPFAM" id="SSF52540">
    <property type="entry name" value="P-loop containing nucleoside triphosphate hydrolases"/>
    <property type="match status" value="1"/>
</dbReference>
<reference evidence="2 3" key="1">
    <citation type="submission" date="2020-08" db="EMBL/GenBank/DDBJ databases">
        <title>A Genomic Blueprint of the Chicken Gut Microbiome.</title>
        <authorList>
            <person name="Gilroy R."/>
            <person name="Ravi A."/>
            <person name="Getino M."/>
            <person name="Pursley I."/>
            <person name="Horton D.L."/>
            <person name="Alikhan N.-F."/>
            <person name="Baker D."/>
            <person name="Gharbi K."/>
            <person name="Hall N."/>
            <person name="Watson M."/>
            <person name="Adriaenssens E.M."/>
            <person name="Foster-Nyarko E."/>
            <person name="Jarju S."/>
            <person name="Secka A."/>
            <person name="Antonio M."/>
            <person name="Oren A."/>
            <person name="Chaudhuri R."/>
            <person name="La Ragione R.M."/>
            <person name="Hildebrand F."/>
            <person name="Pallen M.J."/>
        </authorList>
    </citation>
    <scope>NUCLEOTIDE SEQUENCE [LARGE SCALE GENOMIC DNA]</scope>
    <source>
        <strain evidence="2 3">Sa3CUA8</strain>
    </source>
</reference>
<dbReference type="Gene3D" id="3.40.50.300">
    <property type="entry name" value="P-loop containing nucleotide triphosphate hydrolases"/>
    <property type="match status" value="1"/>
</dbReference>
<dbReference type="EMBL" id="JACSQY010000003">
    <property type="protein sequence ID" value="MBD7908022.1"/>
    <property type="molecule type" value="Genomic_DNA"/>
</dbReference>
<evidence type="ECO:0000259" key="1">
    <source>
        <dbReference type="Pfam" id="PF09848"/>
    </source>
</evidence>
<dbReference type="InterPro" id="IPR018647">
    <property type="entry name" value="SLFN_3-like_DNA/RNA_helicase"/>
</dbReference>
<dbReference type="Pfam" id="PF09848">
    <property type="entry name" value="SLFN-g3_helicase"/>
    <property type="match status" value="1"/>
</dbReference>
<dbReference type="Proteomes" id="UP000659496">
    <property type="component" value="Unassembled WGS sequence"/>
</dbReference>